<organism evidence="1 2">
    <name type="scientific">Rhipicephalus sanguineus</name>
    <name type="common">Brown dog tick</name>
    <name type="synonym">Ixodes sanguineus</name>
    <dbReference type="NCBI Taxonomy" id="34632"/>
    <lineage>
        <taxon>Eukaryota</taxon>
        <taxon>Metazoa</taxon>
        <taxon>Ecdysozoa</taxon>
        <taxon>Arthropoda</taxon>
        <taxon>Chelicerata</taxon>
        <taxon>Arachnida</taxon>
        <taxon>Acari</taxon>
        <taxon>Parasitiformes</taxon>
        <taxon>Ixodida</taxon>
        <taxon>Ixodoidea</taxon>
        <taxon>Ixodidae</taxon>
        <taxon>Rhipicephalinae</taxon>
        <taxon>Rhipicephalus</taxon>
        <taxon>Rhipicephalus</taxon>
    </lineage>
</organism>
<proteinExistence type="predicted"/>
<evidence type="ECO:0000313" key="2">
    <source>
        <dbReference type="Proteomes" id="UP000821837"/>
    </source>
</evidence>
<dbReference type="EMBL" id="JABSTV010001253">
    <property type="protein sequence ID" value="KAH7942773.1"/>
    <property type="molecule type" value="Genomic_DNA"/>
</dbReference>
<reference evidence="1" key="1">
    <citation type="journal article" date="2020" name="Cell">
        <title>Large-Scale Comparative Analyses of Tick Genomes Elucidate Their Genetic Diversity and Vector Capacities.</title>
        <authorList>
            <consortium name="Tick Genome and Microbiome Consortium (TIGMIC)"/>
            <person name="Jia N."/>
            <person name="Wang J."/>
            <person name="Shi W."/>
            <person name="Du L."/>
            <person name="Sun Y."/>
            <person name="Zhan W."/>
            <person name="Jiang J.F."/>
            <person name="Wang Q."/>
            <person name="Zhang B."/>
            <person name="Ji P."/>
            <person name="Bell-Sakyi L."/>
            <person name="Cui X.M."/>
            <person name="Yuan T.T."/>
            <person name="Jiang B.G."/>
            <person name="Yang W.F."/>
            <person name="Lam T.T."/>
            <person name="Chang Q.C."/>
            <person name="Ding S.J."/>
            <person name="Wang X.J."/>
            <person name="Zhu J.G."/>
            <person name="Ruan X.D."/>
            <person name="Zhao L."/>
            <person name="Wei J.T."/>
            <person name="Ye R.Z."/>
            <person name="Que T.C."/>
            <person name="Du C.H."/>
            <person name="Zhou Y.H."/>
            <person name="Cheng J.X."/>
            <person name="Dai P.F."/>
            <person name="Guo W.B."/>
            <person name="Han X.H."/>
            <person name="Huang E.J."/>
            <person name="Li L.F."/>
            <person name="Wei W."/>
            <person name="Gao Y.C."/>
            <person name="Liu J.Z."/>
            <person name="Shao H.Z."/>
            <person name="Wang X."/>
            <person name="Wang C.C."/>
            <person name="Yang T.C."/>
            <person name="Huo Q.B."/>
            <person name="Li W."/>
            <person name="Chen H.Y."/>
            <person name="Chen S.E."/>
            <person name="Zhou L.G."/>
            <person name="Ni X.B."/>
            <person name="Tian J.H."/>
            <person name="Sheng Y."/>
            <person name="Liu T."/>
            <person name="Pan Y.S."/>
            <person name="Xia L.Y."/>
            <person name="Li J."/>
            <person name="Zhao F."/>
            <person name="Cao W.C."/>
        </authorList>
    </citation>
    <scope>NUCLEOTIDE SEQUENCE</scope>
    <source>
        <strain evidence="1">Rsan-2018</strain>
    </source>
</reference>
<reference evidence="1" key="2">
    <citation type="submission" date="2021-09" db="EMBL/GenBank/DDBJ databases">
        <authorList>
            <person name="Jia N."/>
            <person name="Wang J."/>
            <person name="Shi W."/>
            <person name="Du L."/>
            <person name="Sun Y."/>
            <person name="Zhan W."/>
            <person name="Jiang J."/>
            <person name="Wang Q."/>
            <person name="Zhang B."/>
            <person name="Ji P."/>
            <person name="Sakyi L.B."/>
            <person name="Cui X."/>
            <person name="Yuan T."/>
            <person name="Jiang B."/>
            <person name="Yang W."/>
            <person name="Lam T.T.-Y."/>
            <person name="Chang Q."/>
            <person name="Ding S."/>
            <person name="Wang X."/>
            <person name="Zhu J."/>
            <person name="Ruan X."/>
            <person name="Zhao L."/>
            <person name="Wei J."/>
            <person name="Que T."/>
            <person name="Du C."/>
            <person name="Cheng J."/>
            <person name="Dai P."/>
            <person name="Han X."/>
            <person name="Huang E."/>
            <person name="Gao Y."/>
            <person name="Liu J."/>
            <person name="Shao H."/>
            <person name="Ye R."/>
            <person name="Li L."/>
            <person name="Wei W."/>
            <person name="Wang X."/>
            <person name="Wang C."/>
            <person name="Huo Q."/>
            <person name="Li W."/>
            <person name="Guo W."/>
            <person name="Chen H."/>
            <person name="Chen S."/>
            <person name="Zhou L."/>
            <person name="Zhou L."/>
            <person name="Ni X."/>
            <person name="Tian J."/>
            <person name="Zhou Y."/>
            <person name="Sheng Y."/>
            <person name="Liu T."/>
            <person name="Pan Y."/>
            <person name="Xia L."/>
            <person name="Li J."/>
            <person name="Zhao F."/>
            <person name="Cao W."/>
        </authorList>
    </citation>
    <scope>NUCLEOTIDE SEQUENCE</scope>
    <source>
        <strain evidence="1">Rsan-2018</strain>
        <tissue evidence="1">Larvae</tissue>
    </source>
</reference>
<comment type="caution">
    <text evidence="1">The sequence shown here is derived from an EMBL/GenBank/DDBJ whole genome shotgun (WGS) entry which is preliminary data.</text>
</comment>
<name>A0A9D4SRP2_RHISA</name>
<keyword evidence="2" id="KW-1185">Reference proteome</keyword>
<evidence type="ECO:0000313" key="1">
    <source>
        <dbReference type="EMBL" id="KAH7942773.1"/>
    </source>
</evidence>
<sequence>MQVCTSPCKTRPHVIRHTDWNAFRARRQHSATPDIEDLSRWTDHLLADLEGVTASIPTMANHPSIDSRLAHLQAAYTSRTNRWNKERHNRRLRRQIAALDREIETHTTTLARQQWDQLCSGLSNQLGCKQ</sequence>
<protein>
    <submittedName>
        <fullName evidence="1">Uncharacterized protein</fullName>
    </submittedName>
</protein>
<dbReference type="Proteomes" id="UP000821837">
    <property type="component" value="Unassembled WGS sequence"/>
</dbReference>
<gene>
    <name evidence="1" type="ORF">HPB52_001127</name>
</gene>
<accession>A0A9D4SRP2</accession>
<dbReference type="AlphaFoldDB" id="A0A9D4SRP2"/>